<reference evidence="1" key="1">
    <citation type="submission" date="2014-11" db="EMBL/GenBank/DDBJ databases">
        <authorList>
            <person name="Amaro Gonzalez C."/>
        </authorList>
    </citation>
    <scope>NUCLEOTIDE SEQUENCE</scope>
</reference>
<dbReference type="EMBL" id="GBXM01098664">
    <property type="protein sequence ID" value="JAH09913.1"/>
    <property type="molecule type" value="Transcribed_RNA"/>
</dbReference>
<accession>A0A0E9Q1C3</accession>
<name>A0A0E9Q1C3_ANGAN</name>
<proteinExistence type="predicted"/>
<sequence length="28" mass="3391">MGADFPTRKACWDSWRRQRAKKHDIQSD</sequence>
<organism evidence="1">
    <name type="scientific">Anguilla anguilla</name>
    <name type="common">European freshwater eel</name>
    <name type="synonym">Muraena anguilla</name>
    <dbReference type="NCBI Taxonomy" id="7936"/>
    <lineage>
        <taxon>Eukaryota</taxon>
        <taxon>Metazoa</taxon>
        <taxon>Chordata</taxon>
        <taxon>Craniata</taxon>
        <taxon>Vertebrata</taxon>
        <taxon>Euteleostomi</taxon>
        <taxon>Actinopterygii</taxon>
        <taxon>Neopterygii</taxon>
        <taxon>Teleostei</taxon>
        <taxon>Anguilliformes</taxon>
        <taxon>Anguillidae</taxon>
        <taxon>Anguilla</taxon>
    </lineage>
</organism>
<reference evidence="1" key="2">
    <citation type="journal article" date="2015" name="Fish Shellfish Immunol.">
        <title>Early steps in the European eel (Anguilla anguilla)-Vibrio vulnificus interaction in the gills: Role of the RtxA13 toxin.</title>
        <authorList>
            <person name="Callol A."/>
            <person name="Pajuelo D."/>
            <person name="Ebbesson L."/>
            <person name="Teles M."/>
            <person name="MacKenzie S."/>
            <person name="Amaro C."/>
        </authorList>
    </citation>
    <scope>NUCLEOTIDE SEQUENCE</scope>
</reference>
<evidence type="ECO:0000313" key="1">
    <source>
        <dbReference type="EMBL" id="JAH09913.1"/>
    </source>
</evidence>
<dbReference type="AlphaFoldDB" id="A0A0E9Q1C3"/>
<protein>
    <submittedName>
        <fullName evidence="1">Uncharacterized protein</fullName>
    </submittedName>
</protein>